<sequence length="113" mass="12668">MNIAVLDNARQILRRVRESGAPLVKAGKLAVAGQLPQYDTVPHSSLTFVSDFAANKRFGPKEPNPLTREERRRLEQLLAGMSKSRARIVDARRRARISTSRLRQLFTASGLWG</sequence>
<gene>
    <name evidence="2" type="ORF">LCGC14_0558040</name>
</gene>
<evidence type="ECO:0000259" key="1">
    <source>
        <dbReference type="Pfam" id="PF24779"/>
    </source>
</evidence>
<protein>
    <recommendedName>
        <fullName evidence="1">UTP23 sensor motif region domain-containing protein</fullName>
    </recommendedName>
</protein>
<dbReference type="AlphaFoldDB" id="A0A0F9U9E4"/>
<name>A0A0F9U9E4_9ZZZZ</name>
<dbReference type="Pfam" id="PF24779">
    <property type="entry name" value="UTP23_sensor"/>
    <property type="match status" value="1"/>
</dbReference>
<reference evidence="2" key="1">
    <citation type="journal article" date="2015" name="Nature">
        <title>Complex archaea that bridge the gap between prokaryotes and eukaryotes.</title>
        <authorList>
            <person name="Spang A."/>
            <person name="Saw J.H."/>
            <person name="Jorgensen S.L."/>
            <person name="Zaremba-Niedzwiedzka K."/>
            <person name="Martijn J."/>
            <person name="Lind A.E."/>
            <person name="van Eijk R."/>
            <person name="Schleper C."/>
            <person name="Guy L."/>
            <person name="Ettema T.J."/>
        </authorList>
    </citation>
    <scope>NUCLEOTIDE SEQUENCE</scope>
</reference>
<accession>A0A0F9U9E4</accession>
<organism evidence="2">
    <name type="scientific">marine sediment metagenome</name>
    <dbReference type="NCBI Taxonomy" id="412755"/>
    <lineage>
        <taxon>unclassified sequences</taxon>
        <taxon>metagenomes</taxon>
        <taxon>ecological metagenomes</taxon>
    </lineage>
</organism>
<feature type="domain" description="UTP23 sensor motif region" evidence="1">
    <location>
        <begin position="56"/>
        <end position="66"/>
    </location>
</feature>
<proteinExistence type="predicted"/>
<evidence type="ECO:0000313" key="2">
    <source>
        <dbReference type="EMBL" id="KKN57871.1"/>
    </source>
</evidence>
<dbReference type="EMBL" id="LAZR01000785">
    <property type="protein sequence ID" value="KKN57871.1"/>
    <property type="molecule type" value="Genomic_DNA"/>
</dbReference>
<dbReference type="InterPro" id="IPR057776">
    <property type="entry name" value="UTP23_sensor"/>
</dbReference>
<comment type="caution">
    <text evidence="2">The sequence shown here is derived from an EMBL/GenBank/DDBJ whole genome shotgun (WGS) entry which is preliminary data.</text>
</comment>